<feature type="region of interest" description="Disordered" evidence="1">
    <location>
        <begin position="1"/>
        <end position="25"/>
    </location>
</feature>
<feature type="compositionally biased region" description="Basic and acidic residues" evidence="1">
    <location>
        <begin position="1"/>
        <end position="11"/>
    </location>
</feature>
<evidence type="ECO:0000313" key="2">
    <source>
        <dbReference type="EMBL" id="EMO40290.1"/>
    </source>
</evidence>
<dbReference type="Proteomes" id="UP000012153">
    <property type="component" value="Unassembled WGS sequence"/>
</dbReference>
<protein>
    <submittedName>
        <fullName evidence="2">Uncharacterized protein</fullName>
    </submittedName>
</protein>
<comment type="caution">
    <text evidence="2">The sequence shown here is derived from an EMBL/GenBank/DDBJ whole genome shotgun (WGS) entry which is preliminary data.</text>
</comment>
<organism evidence="2 3">
    <name type="scientific">Leptospira noguchii serovar Autumnalis str. ZUN142</name>
    <dbReference type="NCBI Taxonomy" id="1085540"/>
    <lineage>
        <taxon>Bacteria</taxon>
        <taxon>Pseudomonadati</taxon>
        <taxon>Spirochaetota</taxon>
        <taxon>Spirochaetia</taxon>
        <taxon>Leptospirales</taxon>
        <taxon>Leptospiraceae</taxon>
        <taxon>Leptospira</taxon>
    </lineage>
</organism>
<reference evidence="2 3" key="1">
    <citation type="submission" date="2013-01" db="EMBL/GenBank/DDBJ databases">
        <authorList>
            <person name="Harkins D.M."/>
            <person name="Durkin A.S."/>
            <person name="Brinkac L.M."/>
            <person name="Haft D.H."/>
            <person name="Selengut J.D."/>
            <person name="Sanka R."/>
            <person name="DePew J."/>
            <person name="Purushe J."/>
            <person name="Matthias M.A."/>
            <person name="Vinetz J.M."/>
            <person name="Sutton G.G."/>
            <person name="Nierman W.C."/>
            <person name="Fouts D.E."/>
        </authorList>
    </citation>
    <scope>NUCLEOTIDE SEQUENCE [LARGE SCALE GENOMIC DNA]</scope>
    <source>
        <strain evidence="2 3">ZUN142</strain>
    </source>
</reference>
<proteinExistence type="predicted"/>
<sequence length="41" mass="4726">MVGGLSDKKNLFETTRPPGSQLRSINFKFLQKPKKNESQIY</sequence>
<gene>
    <name evidence="2" type="ORF">LEP1GSC186_4034</name>
</gene>
<evidence type="ECO:0000313" key="3">
    <source>
        <dbReference type="Proteomes" id="UP000012153"/>
    </source>
</evidence>
<accession>M6U714</accession>
<dbReference type="EMBL" id="AHOP02000036">
    <property type="protein sequence ID" value="EMO40290.1"/>
    <property type="molecule type" value="Genomic_DNA"/>
</dbReference>
<evidence type="ECO:0000256" key="1">
    <source>
        <dbReference type="SAM" id="MobiDB-lite"/>
    </source>
</evidence>
<dbReference type="AlphaFoldDB" id="M6U714"/>
<name>M6U714_9LEPT</name>